<dbReference type="PROSITE" id="PS00022">
    <property type="entry name" value="EGF_1"/>
    <property type="match status" value="1"/>
</dbReference>
<evidence type="ECO:0000256" key="5">
    <source>
        <dbReference type="ARBA" id="ARBA00022989"/>
    </source>
</evidence>
<reference evidence="11" key="1">
    <citation type="journal article" date="2010" name="Science">
        <title>The genome of the Western clawed frog Xenopus tropicalis.</title>
        <authorList>
            <person name="Hellsten U."/>
            <person name="Harland R.M."/>
            <person name="Gilchrist M.J."/>
            <person name="Hendrix D."/>
            <person name="Jurka J."/>
            <person name="Kapitonov V."/>
            <person name="Ovcharenko I."/>
            <person name="Putnam N.H."/>
            <person name="Shu S."/>
            <person name="Taher L."/>
            <person name="Blitz I.L."/>
            <person name="Blumberg B."/>
            <person name="Dichmann D.S."/>
            <person name="Dubchak I."/>
            <person name="Amaya E."/>
            <person name="Detter J.C."/>
            <person name="Fletcher R."/>
            <person name="Gerhard D.S."/>
            <person name="Goodstein D."/>
            <person name="Graves T."/>
            <person name="Grigoriev I.V."/>
            <person name="Grimwood J."/>
            <person name="Kawashima T."/>
            <person name="Lindquist E."/>
            <person name="Lucas S.M."/>
            <person name="Mead P.E."/>
            <person name="Mitros T."/>
            <person name="Ogino H."/>
            <person name="Ohta Y."/>
            <person name="Poliakov A.V."/>
            <person name="Pollet N."/>
            <person name="Robert J."/>
            <person name="Salamov A."/>
            <person name="Sater A.K."/>
            <person name="Schmutz J."/>
            <person name="Terry A."/>
            <person name="Vize P.D."/>
            <person name="Warren W.C."/>
            <person name="Wells D."/>
            <person name="Wills A."/>
            <person name="Wilson R.K."/>
            <person name="Zimmerman L.B."/>
            <person name="Zorn A.M."/>
            <person name="Grainger R."/>
            <person name="Grammer T."/>
            <person name="Khokha M.K."/>
            <person name="Richardson P.M."/>
            <person name="Rokhsar D.S."/>
        </authorList>
    </citation>
    <scope>NUCLEOTIDE SEQUENCE [LARGE SCALE GENOMIC DNA]</scope>
    <source>
        <strain evidence="11">Nigerian</strain>
    </source>
</reference>
<keyword evidence="7" id="KW-1015">Disulfide bond</keyword>
<dbReference type="InterPro" id="IPR000742">
    <property type="entry name" value="EGF"/>
</dbReference>
<evidence type="ECO:0000256" key="2">
    <source>
        <dbReference type="ARBA" id="ARBA00005542"/>
    </source>
</evidence>
<feature type="transmembrane region" description="Helical" evidence="8">
    <location>
        <begin position="525"/>
        <end position="547"/>
    </location>
</feature>
<dbReference type="PROSITE" id="PS01186">
    <property type="entry name" value="EGF_2"/>
    <property type="match status" value="1"/>
</dbReference>
<keyword evidence="6 8" id="KW-0472">Membrane</keyword>
<keyword evidence="7" id="KW-0245">EGF-like domain</keyword>
<feature type="disulfide bond" evidence="7">
    <location>
        <begin position="503"/>
        <end position="512"/>
    </location>
</feature>
<organism evidence="11">
    <name type="scientific">Xenopus tropicalis</name>
    <name type="common">Western clawed frog</name>
    <name type="synonym">Silurana tropicalis</name>
    <dbReference type="NCBI Taxonomy" id="8364"/>
    <lineage>
        <taxon>Eukaryota</taxon>
        <taxon>Metazoa</taxon>
        <taxon>Chordata</taxon>
        <taxon>Craniata</taxon>
        <taxon>Vertebrata</taxon>
        <taxon>Euteleostomi</taxon>
        <taxon>Amphibia</taxon>
        <taxon>Batrachia</taxon>
        <taxon>Anura</taxon>
        <taxon>Pipoidea</taxon>
        <taxon>Pipidae</taxon>
        <taxon>Xenopodinae</taxon>
        <taxon>Xenopus</taxon>
        <taxon>Silurana</taxon>
    </lineage>
</organism>
<name>A0A7D9N0F2_XENTR</name>
<dbReference type="RefSeq" id="XP_002935879.1">
    <property type="nucleotide sequence ID" value="XM_002935833.5"/>
</dbReference>
<dbReference type="PANTHER" id="PTHR14319:SF7">
    <property type="entry name" value="POST-GPI ATTACHMENT TO PROTEINS FACTOR 6"/>
    <property type="match status" value="1"/>
</dbReference>
<reference evidence="13" key="3">
    <citation type="submission" date="2025-04" db="UniProtKB">
        <authorList>
            <consortium name="RefSeq"/>
        </authorList>
    </citation>
    <scope>IDENTIFICATION</scope>
    <source>
        <strain evidence="13">Nigerian</strain>
        <tissue evidence="13">Liver and blood</tissue>
    </source>
</reference>
<feature type="signal peptide" evidence="9">
    <location>
        <begin position="1"/>
        <end position="20"/>
    </location>
</feature>
<dbReference type="PANTHER" id="PTHR14319">
    <property type="entry name" value="FIVE-SPAN TRANSMEMBRANE PROTEIN M83"/>
    <property type="match status" value="1"/>
</dbReference>
<feature type="transmembrane region" description="Helical" evidence="8">
    <location>
        <begin position="612"/>
        <end position="629"/>
    </location>
</feature>
<dbReference type="OrthoDB" id="69646at2759"/>
<gene>
    <name evidence="11 13 14" type="primary">pgap6</name>
</gene>
<feature type="chain" id="PRO_5044656422" evidence="9">
    <location>
        <begin position="21"/>
        <end position="746"/>
    </location>
</feature>
<accession>A0A7D9N0F2</accession>
<evidence type="ECO:0000256" key="6">
    <source>
        <dbReference type="ARBA" id="ARBA00023136"/>
    </source>
</evidence>
<feature type="domain" description="EGF-like" evidence="10">
    <location>
        <begin position="474"/>
        <end position="513"/>
    </location>
</feature>
<evidence type="ECO:0000259" key="10">
    <source>
        <dbReference type="PROSITE" id="PS50026"/>
    </source>
</evidence>
<evidence type="ECO:0000256" key="4">
    <source>
        <dbReference type="ARBA" id="ARBA00022692"/>
    </source>
</evidence>
<comment type="subcellular location">
    <subcellularLocation>
        <location evidence="1">Cell membrane</location>
        <topology evidence="1">Multi-pass membrane protein</topology>
    </subcellularLocation>
</comment>
<feature type="transmembrane region" description="Helical" evidence="8">
    <location>
        <begin position="635"/>
        <end position="655"/>
    </location>
</feature>
<evidence type="ECO:0000313" key="11">
    <source>
        <dbReference type="Ensembl" id="ENSXETP00000026481"/>
    </source>
</evidence>
<dbReference type="GeneID" id="100379962"/>
<dbReference type="InterPro" id="IPR021910">
    <property type="entry name" value="NGX6/PGAP6/MYMK"/>
</dbReference>
<proteinExistence type="inferred from homology"/>
<keyword evidence="4 8" id="KW-0812">Transmembrane</keyword>
<evidence type="ECO:0000256" key="7">
    <source>
        <dbReference type="PROSITE-ProRule" id="PRU00076"/>
    </source>
</evidence>
<evidence type="ECO:0000256" key="1">
    <source>
        <dbReference type="ARBA" id="ARBA00004651"/>
    </source>
</evidence>
<dbReference type="AGR" id="Xenbase:XB-GENE-987633"/>
<protein>
    <submittedName>
        <fullName evidence="13">Post-GPI attachment to proteins factor 6 isoform X2</fullName>
    </submittedName>
    <submittedName>
        <fullName evidence="11">Post-glycosylphosphatidylinositol attachment to proteins 6</fullName>
    </submittedName>
</protein>
<keyword evidence="5 8" id="KW-1133">Transmembrane helix</keyword>
<dbReference type="Ensembl" id="ENSXETT00000026481">
    <property type="protein sequence ID" value="ENSXETP00000026481"/>
    <property type="gene ID" value="ENSXETG00000012131"/>
</dbReference>
<evidence type="ECO:0000313" key="13">
    <source>
        <dbReference type="RefSeq" id="XP_002935879.1"/>
    </source>
</evidence>
<dbReference type="Pfam" id="PF12036">
    <property type="entry name" value="DUF3522"/>
    <property type="match status" value="1"/>
</dbReference>
<evidence type="ECO:0000256" key="3">
    <source>
        <dbReference type="ARBA" id="ARBA00022475"/>
    </source>
</evidence>
<evidence type="ECO:0000256" key="8">
    <source>
        <dbReference type="SAM" id="Phobius"/>
    </source>
</evidence>
<dbReference type="Proteomes" id="UP000008143">
    <property type="component" value="Chromosome 9"/>
</dbReference>
<dbReference type="AlphaFoldDB" id="A0A7D9N0F2"/>
<reference evidence="11" key="2">
    <citation type="submission" date="2011-06" db="UniProtKB">
        <authorList>
            <consortium name="Ensembl"/>
        </authorList>
    </citation>
    <scope>IDENTIFICATION</scope>
</reference>
<dbReference type="GeneTree" id="ENSGT00940000160060"/>
<dbReference type="Xenbase" id="XB-GENE-987633">
    <property type="gene designation" value="pgap6"/>
</dbReference>
<dbReference type="KEGG" id="xtr:100379962"/>
<dbReference type="CTD" id="58986"/>
<dbReference type="Bgee" id="ENSXETG00000012131">
    <property type="expression patterns" value="Expressed in neurula embryo and 12 other cell types or tissues"/>
</dbReference>
<keyword evidence="9" id="KW-0732">Signal</keyword>
<evidence type="ECO:0000313" key="14">
    <source>
        <dbReference type="Xenbase" id="XB-GENE-987633"/>
    </source>
</evidence>
<sequence length="746" mass="83444">MALPYLLILGIIHFLPAARSLSSDVVYTSEFYSQIPQQLSFYSWYGNARLFQFRVPPDTALLRWLLQASRDKADCGDVEITVHFRHGAPPVINPLGTAFSPATRVPYSFNMPLTFTNSLNNNTFLNITNPEPGDWYIVAHLPKDPEKIQIQGFTSTCKYFFQPDLFILREVGIPILQAGAPMQKTLSPPGSSANFKMFIPEYTQDLRLQLQNCTSDSTPGPCPLLVTVGSVSELPSIQRTVNCSEGPECAIPLRSPPWGKWLNVLVELSQGINASVSFEIVHQISACKPGKVVSRRSVFTLMEQEILKAVKNATDTNETQPLAARSGSCLHKYPLVREDMDVVSVRFQSVKSPYVPVTAEMPSIMLLNLDSEMDSGGMLIVSLQLNKTTMGNSSASVLACLSADSPVLALNTSQNCTTAFSQGYALLMNSSVPNISLNLPYPVTASWYLSMQLLCPLNDSDCQSLSPRVLFGSALSPCEDNCGPNGDCRLFRRNSYLYAACSCKSGWSGWSCTDSSKALSYQQQLAATLLLTLSNFMFVPTIIVAVYKFYFVEAAVYAYNMFFSTFYHACDQPGEAVMCIMDYDTLQYCDFFGSVVSIWVTILCMARLKQHLKYVLFMLGTLLIALSMQLDRRGIWNMLGPCLFALVILVIAWTYRGVRRRHCYPPSWKRWLFYLVPGISLALIALAIYVFAQTNSNYFYTHSLWHIMVAGSVAFLLPPRDRNKKPWNFKQLLGYHCTREERCSKS</sequence>
<comment type="similarity">
    <text evidence="2">Belongs to the TMEM8 family.</text>
</comment>
<comment type="caution">
    <text evidence="7">Lacks conserved residue(s) required for the propagation of feature annotation.</text>
</comment>
<feature type="transmembrane region" description="Helical" evidence="8">
    <location>
        <begin position="698"/>
        <end position="717"/>
    </location>
</feature>
<keyword evidence="3" id="KW-1003">Cell membrane</keyword>
<dbReference type="GO" id="GO:0005886">
    <property type="term" value="C:plasma membrane"/>
    <property type="evidence" value="ECO:0007669"/>
    <property type="project" value="UniProtKB-SubCell"/>
</dbReference>
<evidence type="ECO:0000313" key="12">
    <source>
        <dbReference type="Proteomes" id="UP000008143"/>
    </source>
</evidence>
<dbReference type="PROSITE" id="PS50026">
    <property type="entry name" value="EGF_3"/>
    <property type="match status" value="1"/>
</dbReference>
<feature type="transmembrane region" description="Helical" evidence="8">
    <location>
        <begin position="671"/>
        <end position="692"/>
    </location>
</feature>
<feature type="disulfide bond" evidence="7">
    <location>
        <begin position="478"/>
        <end position="488"/>
    </location>
</feature>
<evidence type="ECO:0000256" key="9">
    <source>
        <dbReference type="SAM" id="SignalP"/>
    </source>
</evidence>
<keyword evidence="12" id="KW-1185">Reference proteome</keyword>